<accession>A0ABX1R4F5</accession>
<evidence type="ECO:0000256" key="4">
    <source>
        <dbReference type="SAM" id="Coils"/>
    </source>
</evidence>
<keyword evidence="1" id="KW-0805">Transcription regulation</keyword>
<dbReference type="InterPro" id="IPR000551">
    <property type="entry name" value="MerR-type_HTH_dom"/>
</dbReference>
<evidence type="ECO:0000259" key="5">
    <source>
        <dbReference type="PROSITE" id="PS50937"/>
    </source>
</evidence>
<gene>
    <name evidence="6" type="ORF">HCJ96_12950</name>
</gene>
<sequence length="129" mass="14551">MKISELAHASNVPAKTIRYYEQIKLISAAERDSNGYRSYQRQDIATLVFIRRCRELNIAIDDIKQLLDIQATPAAPCSTVDDIIARQLAKIKQKQRELALLETSLSELATSCVNHKIEDCSILHQLRAG</sequence>
<keyword evidence="3" id="KW-0804">Transcription</keyword>
<dbReference type="SUPFAM" id="SSF46955">
    <property type="entry name" value="Putative DNA-binding domain"/>
    <property type="match status" value="1"/>
</dbReference>
<comment type="caution">
    <text evidence="6">The sequence shown here is derived from an EMBL/GenBank/DDBJ whole genome shotgun (WGS) entry which is preliminary data.</text>
</comment>
<dbReference type="Proteomes" id="UP000709336">
    <property type="component" value="Unassembled WGS sequence"/>
</dbReference>
<name>A0ABX1R4F5_9ALTE</name>
<organism evidence="6 7">
    <name type="scientific">Alteromonas ponticola</name>
    <dbReference type="NCBI Taxonomy" id="2720613"/>
    <lineage>
        <taxon>Bacteria</taxon>
        <taxon>Pseudomonadati</taxon>
        <taxon>Pseudomonadota</taxon>
        <taxon>Gammaproteobacteria</taxon>
        <taxon>Alteromonadales</taxon>
        <taxon>Alteromonadaceae</taxon>
        <taxon>Alteromonas/Salinimonas group</taxon>
        <taxon>Alteromonas</taxon>
    </lineage>
</organism>
<evidence type="ECO:0000313" key="6">
    <source>
        <dbReference type="EMBL" id="NMH60939.1"/>
    </source>
</evidence>
<feature type="domain" description="HTH merR-type" evidence="5">
    <location>
        <begin position="1"/>
        <end position="69"/>
    </location>
</feature>
<dbReference type="InterPro" id="IPR009061">
    <property type="entry name" value="DNA-bd_dom_put_sf"/>
</dbReference>
<dbReference type="Pfam" id="PF13411">
    <property type="entry name" value="MerR_1"/>
    <property type="match status" value="1"/>
</dbReference>
<keyword evidence="7" id="KW-1185">Reference proteome</keyword>
<feature type="coiled-coil region" evidence="4">
    <location>
        <begin position="84"/>
        <end position="111"/>
    </location>
</feature>
<protein>
    <submittedName>
        <fullName evidence="6">MerR family transcriptional regulator</fullName>
    </submittedName>
</protein>
<dbReference type="PROSITE" id="PS50937">
    <property type="entry name" value="HTH_MERR_2"/>
    <property type="match status" value="1"/>
</dbReference>
<dbReference type="PANTHER" id="PTHR30204">
    <property type="entry name" value="REDOX-CYCLING DRUG-SENSING TRANSCRIPTIONAL ACTIVATOR SOXR"/>
    <property type="match status" value="1"/>
</dbReference>
<evidence type="ECO:0000313" key="7">
    <source>
        <dbReference type="Proteomes" id="UP000709336"/>
    </source>
</evidence>
<evidence type="ECO:0000256" key="3">
    <source>
        <dbReference type="ARBA" id="ARBA00023163"/>
    </source>
</evidence>
<dbReference type="EMBL" id="JAATNW010000006">
    <property type="protein sequence ID" value="NMH60939.1"/>
    <property type="molecule type" value="Genomic_DNA"/>
</dbReference>
<dbReference type="PANTHER" id="PTHR30204:SF94">
    <property type="entry name" value="HEAVY METAL-DEPENDENT TRANSCRIPTIONAL REGULATOR HI_0293-RELATED"/>
    <property type="match status" value="1"/>
</dbReference>
<keyword evidence="4" id="KW-0175">Coiled coil</keyword>
<evidence type="ECO:0000256" key="1">
    <source>
        <dbReference type="ARBA" id="ARBA00023015"/>
    </source>
</evidence>
<dbReference type="SMART" id="SM00422">
    <property type="entry name" value="HTH_MERR"/>
    <property type="match status" value="1"/>
</dbReference>
<dbReference type="InterPro" id="IPR047057">
    <property type="entry name" value="MerR_fam"/>
</dbReference>
<keyword evidence="2" id="KW-0238">DNA-binding</keyword>
<dbReference type="Gene3D" id="1.10.1660.10">
    <property type="match status" value="1"/>
</dbReference>
<proteinExistence type="predicted"/>
<reference evidence="6 7" key="1">
    <citation type="submission" date="2020-03" db="EMBL/GenBank/DDBJ databases">
        <title>Alteromonas ponticola sp. nov., isolated from seawater.</title>
        <authorList>
            <person name="Yoon J.-H."/>
            <person name="Kim Y.-O."/>
        </authorList>
    </citation>
    <scope>NUCLEOTIDE SEQUENCE [LARGE SCALE GENOMIC DNA]</scope>
    <source>
        <strain evidence="6 7">MYP5</strain>
    </source>
</reference>
<dbReference type="RefSeq" id="WP_169211480.1">
    <property type="nucleotide sequence ID" value="NZ_JAATNW010000006.1"/>
</dbReference>
<evidence type="ECO:0000256" key="2">
    <source>
        <dbReference type="ARBA" id="ARBA00023125"/>
    </source>
</evidence>